<dbReference type="Gene3D" id="3.50.50.60">
    <property type="entry name" value="FAD/NAD(P)-binding domain"/>
    <property type="match status" value="1"/>
</dbReference>
<proteinExistence type="predicted"/>
<dbReference type="NCBIfam" id="TIGR02352">
    <property type="entry name" value="thiamin_ThiO"/>
    <property type="match status" value="1"/>
</dbReference>
<dbReference type="InterPro" id="IPR006076">
    <property type="entry name" value="FAD-dep_OxRdtase"/>
</dbReference>
<evidence type="ECO:0000256" key="1">
    <source>
        <dbReference type="ARBA" id="ARBA00004948"/>
    </source>
</evidence>
<dbReference type="Proteomes" id="UP001316384">
    <property type="component" value="Chromosome"/>
</dbReference>
<keyword evidence="2" id="KW-0784">Thiamine biosynthesis</keyword>
<dbReference type="PANTHER" id="PTHR13847:SF289">
    <property type="entry name" value="GLYCINE OXIDASE"/>
    <property type="match status" value="1"/>
</dbReference>
<comment type="pathway">
    <text evidence="1">Cofactor biosynthesis; thiamine diphosphate biosynthesis.</text>
</comment>
<dbReference type="PANTHER" id="PTHR13847">
    <property type="entry name" value="SARCOSINE DEHYDROGENASE-RELATED"/>
    <property type="match status" value="1"/>
</dbReference>
<evidence type="ECO:0000256" key="4">
    <source>
        <dbReference type="ARBA" id="ARBA00049872"/>
    </source>
</evidence>
<keyword evidence="3 7" id="KW-0560">Oxidoreductase</keyword>
<dbReference type="InterPro" id="IPR012727">
    <property type="entry name" value="Gly_oxidase_ThiO"/>
</dbReference>
<organism evidence="7 8">
    <name type="scientific">Cellulomonas xiejunii</name>
    <dbReference type="NCBI Taxonomy" id="2968083"/>
    <lineage>
        <taxon>Bacteria</taxon>
        <taxon>Bacillati</taxon>
        <taxon>Actinomycetota</taxon>
        <taxon>Actinomycetes</taxon>
        <taxon>Micrococcales</taxon>
        <taxon>Cellulomonadaceae</taxon>
        <taxon>Cellulomonas</taxon>
    </lineage>
</organism>
<protein>
    <recommendedName>
        <fullName evidence="5">glycine oxidase</fullName>
        <ecNumber evidence="5">1.4.3.19</ecNumber>
    </recommendedName>
</protein>
<gene>
    <name evidence="7" type="primary">thiO</name>
    <name evidence="7" type="ORF">NP048_02835</name>
</gene>
<keyword evidence="8" id="KW-1185">Reference proteome</keyword>
<dbReference type="EC" id="1.4.3.19" evidence="5"/>
<dbReference type="GO" id="GO:0043799">
    <property type="term" value="F:glycine oxidase activity"/>
    <property type="evidence" value="ECO:0007669"/>
    <property type="project" value="UniProtKB-EC"/>
</dbReference>
<dbReference type="Gene3D" id="3.30.9.10">
    <property type="entry name" value="D-Amino Acid Oxidase, subunit A, domain 2"/>
    <property type="match status" value="1"/>
</dbReference>
<feature type="domain" description="FAD dependent oxidoreductase" evidence="6">
    <location>
        <begin position="16"/>
        <end position="366"/>
    </location>
</feature>
<dbReference type="RefSeq" id="WP_227577983.1">
    <property type="nucleotide sequence ID" value="NZ_CP101987.1"/>
</dbReference>
<evidence type="ECO:0000256" key="3">
    <source>
        <dbReference type="ARBA" id="ARBA00023002"/>
    </source>
</evidence>
<evidence type="ECO:0000259" key="6">
    <source>
        <dbReference type="Pfam" id="PF01266"/>
    </source>
</evidence>
<dbReference type="EMBL" id="CP101987">
    <property type="protein sequence ID" value="UUI72422.1"/>
    <property type="molecule type" value="Genomic_DNA"/>
</dbReference>
<dbReference type="SUPFAM" id="SSF54373">
    <property type="entry name" value="FAD-linked reductases, C-terminal domain"/>
    <property type="match status" value="1"/>
</dbReference>
<dbReference type="InterPro" id="IPR036188">
    <property type="entry name" value="FAD/NAD-bd_sf"/>
</dbReference>
<dbReference type="SUPFAM" id="SSF51905">
    <property type="entry name" value="FAD/NAD(P)-binding domain"/>
    <property type="match status" value="1"/>
</dbReference>
<evidence type="ECO:0000313" key="7">
    <source>
        <dbReference type="EMBL" id="UUI72422.1"/>
    </source>
</evidence>
<accession>A0ABY5KPK0</accession>
<reference evidence="7 8" key="1">
    <citation type="submission" date="2022-07" db="EMBL/GenBank/DDBJ databases">
        <title>Novel species in genus cellulomonas.</title>
        <authorList>
            <person name="Ye L."/>
        </authorList>
    </citation>
    <scope>NUCLEOTIDE SEQUENCE [LARGE SCALE GENOMIC DNA]</scope>
    <source>
        <strain evidence="8">zg-B89</strain>
    </source>
</reference>
<evidence type="ECO:0000256" key="5">
    <source>
        <dbReference type="ARBA" id="ARBA00050018"/>
    </source>
</evidence>
<sequence>MPHPAHPPPAVPARVDVLVVGGGIIGLTAAWRASLAGLHVVVLDPDPGGGATHAAAGMLAPVSEAEHGEHALARVNLASAGLWAPFARELTQASGIDVGLTASGTLSVAYDAADAQRCRELLALQRSWGLDVHEVPLAQARERAPLLGPHVAAATWAPGEQHVDPRAVACALRAVLAADARASVVSATATSLLRDARGDVVGVRTDDGVTLRADVVVIAAGARSAALVGDVPEVAVPVRPVAGTTLRLDARAAPWFADLPVLRGTVQQRPVYLVPRTDGEVVVGATSDEGAPAHGTRAGDVFALLRDARALVPGIDELPLVDVTTRARPATPDHLPLIGPSGVPGLVLATGHHRNGVLQTPLTAATLDAVLAGTTPPEAARACDPRRLLSPTTTAPSGGPA</sequence>
<name>A0ABY5KPK0_9CELL</name>
<dbReference type="Pfam" id="PF01266">
    <property type="entry name" value="DAO"/>
    <property type="match status" value="1"/>
</dbReference>
<evidence type="ECO:0000256" key="2">
    <source>
        <dbReference type="ARBA" id="ARBA00022977"/>
    </source>
</evidence>
<evidence type="ECO:0000313" key="8">
    <source>
        <dbReference type="Proteomes" id="UP001316384"/>
    </source>
</evidence>
<comment type="catalytic activity">
    <reaction evidence="4">
        <text>glycine + O2 + H2O = glyoxylate + H2O2 + NH4(+)</text>
        <dbReference type="Rhea" id="RHEA:11532"/>
        <dbReference type="ChEBI" id="CHEBI:15377"/>
        <dbReference type="ChEBI" id="CHEBI:15379"/>
        <dbReference type="ChEBI" id="CHEBI:16240"/>
        <dbReference type="ChEBI" id="CHEBI:28938"/>
        <dbReference type="ChEBI" id="CHEBI:36655"/>
        <dbReference type="ChEBI" id="CHEBI:57305"/>
        <dbReference type="EC" id="1.4.3.19"/>
    </reaction>
</comment>